<reference evidence="2" key="1">
    <citation type="submission" date="2022-03" db="EMBL/GenBank/DDBJ databases">
        <authorList>
            <person name="Martin H S."/>
        </authorList>
    </citation>
    <scope>NUCLEOTIDE SEQUENCE</scope>
</reference>
<gene>
    <name evidence="2" type="ORF">IPOD504_LOCUS16825</name>
</gene>
<evidence type="ECO:0000313" key="2">
    <source>
        <dbReference type="EMBL" id="CAH2075472.1"/>
    </source>
</evidence>
<accession>A0ABN8J7H8</accession>
<feature type="region of interest" description="Disordered" evidence="1">
    <location>
        <begin position="41"/>
        <end position="80"/>
    </location>
</feature>
<organism evidence="2 3">
    <name type="scientific">Iphiclides podalirius</name>
    <name type="common">scarce swallowtail</name>
    <dbReference type="NCBI Taxonomy" id="110791"/>
    <lineage>
        <taxon>Eukaryota</taxon>
        <taxon>Metazoa</taxon>
        <taxon>Ecdysozoa</taxon>
        <taxon>Arthropoda</taxon>
        <taxon>Hexapoda</taxon>
        <taxon>Insecta</taxon>
        <taxon>Pterygota</taxon>
        <taxon>Neoptera</taxon>
        <taxon>Endopterygota</taxon>
        <taxon>Lepidoptera</taxon>
        <taxon>Glossata</taxon>
        <taxon>Ditrysia</taxon>
        <taxon>Papilionoidea</taxon>
        <taxon>Papilionidae</taxon>
        <taxon>Papilioninae</taxon>
        <taxon>Iphiclides</taxon>
    </lineage>
</organism>
<dbReference type="EMBL" id="OW152820">
    <property type="protein sequence ID" value="CAH2075472.1"/>
    <property type="molecule type" value="Genomic_DNA"/>
</dbReference>
<sequence length="115" mass="12585">MWGTRFCIRGVYAARRVAHGGDGARISPPSGPAEYEIIGKPRFVPDASDRGRPYAARKRPEKSDQREAGPAGRFLRGARPRAGKSTALGNIIRRPFFIVKADADSASGEKQYRIS</sequence>
<name>A0ABN8J7H8_9NEOP</name>
<evidence type="ECO:0000256" key="1">
    <source>
        <dbReference type="SAM" id="MobiDB-lite"/>
    </source>
</evidence>
<evidence type="ECO:0000313" key="3">
    <source>
        <dbReference type="Proteomes" id="UP000837857"/>
    </source>
</evidence>
<dbReference type="Proteomes" id="UP000837857">
    <property type="component" value="Chromosome 8"/>
</dbReference>
<proteinExistence type="predicted"/>
<feature type="non-terminal residue" evidence="2">
    <location>
        <position position="115"/>
    </location>
</feature>
<protein>
    <submittedName>
        <fullName evidence="2">Uncharacterized protein</fullName>
    </submittedName>
</protein>
<keyword evidence="3" id="KW-1185">Reference proteome</keyword>